<reference evidence="3" key="1">
    <citation type="submission" date="2021-05" db="EMBL/GenBank/DDBJ databases">
        <title>A free-living protist that lacks canonical eukaryotic 1 DNA replication and segregation systems.</title>
        <authorList>
            <person name="Salas-Leiva D.E."/>
            <person name="Tromer E.C."/>
            <person name="Curtis B.A."/>
            <person name="Jerlstrom-Hultqvist J."/>
            <person name="Kolisko M."/>
            <person name="Yi Z."/>
            <person name="Salas-Leiva J.S."/>
            <person name="Gallot-Lavallee L."/>
            <person name="Kops G.J.P.L."/>
            <person name="Archibald J.M."/>
            <person name="Simpson A.G.B."/>
            <person name="Roger A.J."/>
        </authorList>
    </citation>
    <scope>NUCLEOTIDE SEQUENCE</scope>
    <source>
        <strain evidence="3">BICM</strain>
    </source>
</reference>
<feature type="signal peptide" evidence="2">
    <location>
        <begin position="1"/>
        <end position="16"/>
    </location>
</feature>
<evidence type="ECO:0000313" key="4">
    <source>
        <dbReference type="Proteomes" id="UP000717585"/>
    </source>
</evidence>
<name>A0A8J6E8E6_9EUKA</name>
<protein>
    <recommendedName>
        <fullName evidence="5">Capsular polysaccharide biosynthesis protein</fullName>
    </recommendedName>
</protein>
<comment type="caution">
    <text evidence="3">The sequence shown here is derived from an EMBL/GenBank/DDBJ whole genome shotgun (WGS) entry which is preliminary data.</text>
</comment>
<feature type="chain" id="PRO_5035280234" description="Capsular polysaccharide biosynthesis protein" evidence="2">
    <location>
        <begin position="17"/>
        <end position="238"/>
    </location>
</feature>
<dbReference type="AlphaFoldDB" id="A0A8J6E8E6"/>
<evidence type="ECO:0008006" key="5">
    <source>
        <dbReference type="Google" id="ProtNLM"/>
    </source>
</evidence>
<proteinExistence type="predicted"/>
<keyword evidence="1" id="KW-0472">Membrane</keyword>
<evidence type="ECO:0000256" key="2">
    <source>
        <dbReference type="SAM" id="SignalP"/>
    </source>
</evidence>
<gene>
    <name evidence="3" type="ORF">J8273_6574</name>
</gene>
<keyword evidence="1" id="KW-0812">Transmembrane</keyword>
<keyword evidence="2" id="KW-0732">Signal</keyword>
<sequence length="238" mass="25685">MRALLILTLAFCYVLAGGVYLYDPSNILTVSGSLVKGDQMSATQFYSFAATAAALPISNTSEAIVSRTSYPTYSSVLHIEIPDTTVIFDNQPGLKTIFASSTQISNVSAAHPPSYYHINGEHNRYATDSTLTQCSAPFCTITLSRSHDDISEKLTAYLARRPDTVLLLTVASDPVVSFQTSLYRLALAFTTILLAVLMFGAVCYMWTADMDEDPLVYSGPGPAPAVDMTLVDGGDYCN</sequence>
<accession>A0A8J6E8E6</accession>
<keyword evidence="1" id="KW-1133">Transmembrane helix</keyword>
<feature type="transmembrane region" description="Helical" evidence="1">
    <location>
        <begin position="182"/>
        <end position="206"/>
    </location>
</feature>
<dbReference type="Proteomes" id="UP000717585">
    <property type="component" value="Unassembled WGS sequence"/>
</dbReference>
<keyword evidence="4" id="KW-1185">Reference proteome</keyword>
<dbReference type="EMBL" id="JAHDYR010000053">
    <property type="protein sequence ID" value="KAG9391795.1"/>
    <property type="molecule type" value="Genomic_DNA"/>
</dbReference>
<evidence type="ECO:0000313" key="3">
    <source>
        <dbReference type="EMBL" id="KAG9391795.1"/>
    </source>
</evidence>
<organism evidence="3 4">
    <name type="scientific">Carpediemonas membranifera</name>
    <dbReference type="NCBI Taxonomy" id="201153"/>
    <lineage>
        <taxon>Eukaryota</taxon>
        <taxon>Metamonada</taxon>
        <taxon>Carpediemonas-like organisms</taxon>
        <taxon>Carpediemonas</taxon>
    </lineage>
</organism>
<evidence type="ECO:0000256" key="1">
    <source>
        <dbReference type="SAM" id="Phobius"/>
    </source>
</evidence>